<gene>
    <name evidence="2" type="ORF">SBAD_LOCUS5293</name>
</gene>
<dbReference type="Proteomes" id="UP000270296">
    <property type="component" value="Unassembled WGS sequence"/>
</dbReference>
<accession>A0A183INU6</accession>
<evidence type="ECO:0000313" key="2">
    <source>
        <dbReference type="EMBL" id="VDP06842.1"/>
    </source>
</evidence>
<evidence type="ECO:0000313" key="3">
    <source>
        <dbReference type="Proteomes" id="UP000270296"/>
    </source>
</evidence>
<feature type="compositionally biased region" description="Acidic residues" evidence="1">
    <location>
        <begin position="95"/>
        <end position="107"/>
    </location>
</feature>
<feature type="region of interest" description="Disordered" evidence="1">
    <location>
        <begin position="90"/>
        <end position="155"/>
    </location>
</feature>
<evidence type="ECO:0000256" key="1">
    <source>
        <dbReference type="SAM" id="MobiDB-lite"/>
    </source>
</evidence>
<protein>
    <submittedName>
        <fullName evidence="4">Doublecortin domain-containing protein</fullName>
    </submittedName>
</protein>
<feature type="compositionally biased region" description="Acidic residues" evidence="1">
    <location>
        <begin position="115"/>
        <end position="135"/>
    </location>
</feature>
<dbReference type="WBParaSite" id="SBAD_0000550901-mRNA-1">
    <property type="protein sequence ID" value="SBAD_0000550901-mRNA-1"/>
    <property type="gene ID" value="SBAD_0000550901"/>
</dbReference>
<organism evidence="4">
    <name type="scientific">Soboliphyme baturini</name>
    <dbReference type="NCBI Taxonomy" id="241478"/>
    <lineage>
        <taxon>Eukaryota</taxon>
        <taxon>Metazoa</taxon>
        <taxon>Ecdysozoa</taxon>
        <taxon>Nematoda</taxon>
        <taxon>Enoplea</taxon>
        <taxon>Dorylaimia</taxon>
        <taxon>Dioctophymatida</taxon>
        <taxon>Dioctophymatoidea</taxon>
        <taxon>Soboliphymatidae</taxon>
        <taxon>Soboliphyme</taxon>
    </lineage>
</organism>
<sequence>MAPRHRLPMYIYVVNESFVAQEMIIRVKAARAQKTFRLKKFPFGFTLTRYRLFGDGTIHPEKIIRSLDFDGTFKSAFRVPWPKQQAAQKLVRTLEEDEEISEHEEEVYEQRPEENREEDGQSEVEEAEEEAGEEEETKHSEDEYEDSECGSAEIVKVRLPVDSLPYLQSNVTR</sequence>
<dbReference type="EMBL" id="UZAM01008892">
    <property type="protein sequence ID" value="VDP06842.1"/>
    <property type="molecule type" value="Genomic_DNA"/>
</dbReference>
<evidence type="ECO:0000313" key="4">
    <source>
        <dbReference type="WBParaSite" id="SBAD_0000550901-mRNA-1"/>
    </source>
</evidence>
<reference evidence="2 3" key="2">
    <citation type="submission" date="2018-11" db="EMBL/GenBank/DDBJ databases">
        <authorList>
            <consortium name="Pathogen Informatics"/>
        </authorList>
    </citation>
    <scope>NUCLEOTIDE SEQUENCE [LARGE SCALE GENOMIC DNA]</scope>
</reference>
<proteinExistence type="predicted"/>
<keyword evidence="3" id="KW-1185">Reference proteome</keyword>
<dbReference type="AlphaFoldDB" id="A0A183INU6"/>
<name>A0A183INU6_9BILA</name>
<reference evidence="4" key="1">
    <citation type="submission" date="2016-06" db="UniProtKB">
        <authorList>
            <consortium name="WormBaseParasite"/>
        </authorList>
    </citation>
    <scope>IDENTIFICATION</scope>
</reference>